<dbReference type="EMBL" id="KZ819483">
    <property type="protein sequence ID" value="PWN39240.1"/>
    <property type="molecule type" value="Genomic_DNA"/>
</dbReference>
<feature type="region of interest" description="Disordered" evidence="1">
    <location>
        <begin position="160"/>
        <end position="187"/>
    </location>
</feature>
<reference evidence="2 3" key="1">
    <citation type="journal article" date="2018" name="Mol. Biol. Evol.">
        <title>Broad Genomic Sampling Reveals a Smut Pathogenic Ancestry of the Fungal Clade Ustilaginomycotina.</title>
        <authorList>
            <person name="Kijpornyongpan T."/>
            <person name="Mondo S.J."/>
            <person name="Barry K."/>
            <person name="Sandor L."/>
            <person name="Lee J."/>
            <person name="Lipzen A."/>
            <person name="Pangilinan J."/>
            <person name="LaButti K."/>
            <person name="Hainaut M."/>
            <person name="Henrissat B."/>
            <person name="Grigoriev I.V."/>
            <person name="Spatafora J.W."/>
            <person name="Aime M.C."/>
        </authorList>
    </citation>
    <scope>NUCLEOTIDE SEQUENCE [LARGE SCALE GENOMIC DNA]</scope>
    <source>
        <strain evidence="2 3">MCA 4658</strain>
    </source>
</reference>
<dbReference type="AlphaFoldDB" id="A0A316VPI3"/>
<feature type="region of interest" description="Disordered" evidence="1">
    <location>
        <begin position="483"/>
        <end position="524"/>
    </location>
</feature>
<name>A0A316VPI3_9BASI</name>
<feature type="compositionally biased region" description="Polar residues" evidence="1">
    <location>
        <begin position="238"/>
        <end position="249"/>
    </location>
</feature>
<feature type="compositionally biased region" description="Polar residues" evidence="1">
    <location>
        <begin position="494"/>
        <end position="517"/>
    </location>
</feature>
<evidence type="ECO:0000256" key="1">
    <source>
        <dbReference type="SAM" id="MobiDB-lite"/>
    </source>
</evidence>
<gene>
    <name evidence="2" type="ORF">IE81DRAFT_41177</name>
</gene>
<dbReference type="OrthoDB" id="10528103at2759"/>
<feature type="region of interest" description="Disordered" evidence="1">
    <location>
        <begin position="229"/>
        <end position="283"/>
    </location>
</feature>
<accession>A0A316VPI3</accession>
<protein>
    <submittedName>
        <fullName evidence="2">Uncharacterized protein</fullName>
    </submittedName>
</protein>
<proteinExistence type="predicted"/>
<feature type="region of interest" description="Disordered" evidence="1">
    <location>
        <begin position="110"/>
        <end position="132"/>
    </location>
</feature>
<evidence type="ECO:0000313" key="3">
    <source>
        <dbReference type="Proteomes" id="UP000245783"/>
    </source>
</evidence>
<dbReference type="InParanoid" id="A0A316VPI3"/>
<dbReference type="RefSeq" id="XP_025366400.1">
    <property type="nucleotide sequence ID" value="XM_025517319.1"/>
</dbReference>
<organism evidence="2 3">
    <name type="scientific">Ceraceosorus guamensis</name>
    <dbReference type="NCBI Taxonomy" id="1522189"/>
    <lineage>
        <taxon>Eukaryota</taxon>
        <taxon>Fungi</taxon>
        <taxon>Dikarya</taxon>
        <taxon>Basidiomycota</taxon>
        <taxon>Ustilaginomycotina</taxon>
        <taxon>Exobasidiomycetes</taxon>
        <taxon>Ceraceosorales</taxon>
        <taxon>Ceraceosoraceae</taxon>
        <taxon>Ceraceosorus</taxon>
    </lineage>
</organism>
<keyword evidence="3" id="KW-1185">Reference proteome</keyword>
<evidence type="ECO:0000313" key="2">
    <source>
        <dbReference type="EMBL" id="PWN39240.1"/>
    </source>
</evidence>
<feature type="compositionally biased region" description="Low complexity" evidence="1">
    <location>
        <begin position="172"/>
        <end position="187"/>
    </location>
</feature>
<dbReference type="Proteomes" id="UP000245783">
    <property type="component" value="Unassembled WGS sequence"/>
</dbReference>
<sequence>MTSSVNRRTAVHHVMLCSPSKLLASFALIGVFVARTSQLVARTAGVPASSVAHLVEDGSHVPGTPDNLQHLHTSAPYRPATASRAQDPARSDDDWLHADLEKEFPNHLVNSWLRSPSPPRREKGAPLSPRRSVSVASSWLQVDPARHFDPHLVHSWLHSPSHARQEGHEATSSSQRSGSSSSSPGFSWLDDNLEQHYPSHLVHSWLHHPAPVASPTQTSHADADEFADSLLRTPGGSPLTSPRTITEPSWHTRDAGPPTRTDSARPPKPTKSPRKPREANNMSTFFKYKRKLESKGKDASEWNAKIIALAEKEKVRTPVSQHDYYVNIKGGGWRQVRDKRAAGRAAAAQLRAQPTPLGSLSMKQLYHQRDRARAEGKPYADVQEVINAKSKERGLSDVPNTLNGFYNRTRKKTRLPDEPRDKYQWTGMTVLYRAKEAAVKQGKDTRVIDEQIGQIAKERGVPFPRSASHFNYMIWRKRVLEKQAKEEAARHDAGQQSSERSAQTSDPATPSFYNALNASPPEGT</sequence>
<dbReference type="GeneID" id="37039189"/>
<feature type="compositionally biased region" description="Basic and acidic residues" evidence="1">
    <location>
        <begin position="483"/>
        <end position="493"/>
    </location>
</feature>